<evidence type="ECO:0000313" key="5">
    <source>
        <dbReference type="EMBL" id="MFB9751038.1"/>
    </source>
</evidence>
<name>A0ABV5VRY5_9BACL</name>
<dbReference type="SUPFAM" id="SSF55347">
    <property type="entry name" value="Glyceraldehyde-3-phosphate dehydrogenase-like, C-terminal domain"/>
    <property type="match status" value="1"/>
</dbReference>
<dbReference type="InterPro" id="IPR000683">
    <property type="entry name" value="Gfo/Idh/MocA-like_OxRdtase_N"/>
</dbReference>
<evidence type="ECO:0000256" key="2">
    <source>
        <dbReference type="ARBA" id="ARBA00023002"/>
    </source>
</evidence>
<keyword evidence="2" id="KW-0560">Oxidoreductase</keyword>
<dbReference type="InterPro" id="IPR055170">
    <property type="entry name" value="GFO_IDH_MocA-like_dom"/>
</dbReference>
<evidence type="ECO:0000259" key="3">
    <source>
        <dbReference type="Pfam" id="PF01408"/>
    </source>
</evidence>
<dbReference type="SUPFAM" id="SSF51735">
    <property type="entry name" value="NAD(P)-binding Rossmann-fold domains"/>
    <property type="match status" value="1"/>
</dbReference>
<dbReference type="PANTHER" id="PTHR22604">
    <property type="entry name" value="OXIDOREDUCTASES"/>
    <property type="match status" value="1"/>
</dbReference>
<dbReference type="Pfam" id="PF22725">
    <property type="entry name" value="GFO_IDH_MocA_C3"/>
    <property type="match status" value="1"/>
</dbReference>
<dbReference type="InterPro" id="IPR036291">
    <property type="entry name" value="NAD(P)-bd_dom_sf"/>
</dbReference>
<dbReference type="PANTHER" id="PTHR22604:SF105">
    <property type="entry name" value="TRANS-1,2-DIHYDROBENZENE-1,2-DIOL DEHYDROGENASE"/>
    <property type="match status" value="1"/>
</dbReference>
<dbReference type="Gene3D" id="3.40.50.720">
    <property type="entry name" value="NAD(P)-binding Rossmann-like Domain"/>
    <property type="match status" value="1"/>
</dbReference>
<comment type="similarity">
    <text evidence="1">Belongs to the Gfo/Idh/MocA family.</text>
</comment>
<dbReference type="RefSeq" id="WP_344905716.1">
    <property type="nucleotide sequence ID" value="NZ_BAAAYO010000002.1"/>
</dbReference>
<accession>A0ABV5VRY5</accession>
<evidence type="ECO:0000256" key="1">
    <source>
        <dbReference type="ARBA" id="ARBA00010928"/>
    </source>
</evidence>
<feature type="domain" description="GFO/IDH/MocA-like oxidoreductase" evidence="4">
    <location>
        <begin position="129"/>
        <end position="245"/>
    </location>
</feature>
<proteinExistence type="inferred from homology"/>
<sequence>MRELNIGIIGFSSIAKKAIIPALKEIDYFNLKLIGTRNKKSELNTDYPNVIFCSYDEVIASEEIDCVYVSLPVSLHFEWAKKVIESGKHLLLEKTFTDSLDKAKELIALAEDRKVICMEALMYIYHPLFKKVMELLDNKVIGEIRTIEASFGFPYLTFSDIRNSPDLGGGAILDALIYPLSLSLKVAKKDNIKMKSELFVKTDAFDVDTRGFLLLNIGGITAYISYGFGFYYRNEYFIWGTEGYIKVNRGFSRPSDLSNSIFVKTKNLEQEINVEPANHFIGMLDAFKNKIHGIDQSGTNEKEDILLRMEIISKLYEEAKGMV</sequence>
<reference evidence="5 6" key="1">
    <citation type="submission" date="2024-09" db="EMBL/GenBank/DDBJ databases">
        <authorList>
            <person name="Sun Q."/>
            <person name="Mori K."/>
        </authorList>
    </citation>
    <scope>NUCLEOTIDE SEQUENCE [LARGE SCALE GENOMIC DNA]</scope>
    <source>
        <strain evidence="5 6">JCM 12520</strain>
    </source>
</reference>
<comment type="caution">
    <text evidence="5">The sequence shown here is derived from an EMBL/GenBank/DDBJ whole genome shotgun (WGS) entry which is preliminary data.</text>
</comment>
<keyword evidence="6" id="KW-1185">Reference proteome</keyword>
<dbReference type="Proteomes" id="UP001589619">
    <property type="component" value="Unassembled WGS sequence"/>
</dbReference>
<feature type="domain" description="Gfo/Idh/MocA-like oxidoreductase N-terminal" evidence="3">
    <location>
        <begin position="4"/>
        <end position="119"/>
    </location>
</feature>
<evidence type="ECO:0000313" key="6">
    <source>
        <dbReference type="Proteomes" id="UP001589619"/>
    </source>
</evidence>
<dbReference type="Pfam" id="PF01408">
    <property type="entry name" value="GFO_IDH_MocA"/>
    <property type="match status" value="1"/>
</dbReference>
<dbReference type="EMBL" id="JBHMAG010000004">
    <property type="protein sequence ID" value="MFB9751038.1"/>
    <property type="molecule type" value="Genomic_DNA"/>
</dbReference>
<gene>
    <name evidence="5" type="ORF">ACFFNY_05580</name>
</gene>
<protein>
    <submittedName>
        <fullName evidence="5">Gfo/Idh/MocA family protein</fullName>
    </submittedName>
</protein>
<evidence type="ECO:0000259" key="4">
    <source>
        <dbReference type="Pfam" id="PF22725"/>
    </source>
</evidence>
<dbReference type="InterPro" id="IPR050984">
    <property type="entry name" value="Gfo/Idh/MocA_domain"/>
</dbReference>
<dbReference type="Gene3D" id="3.30.360.10">
    <property type="entry name" value="Dihydrodipicolinate Reductase, domain 2"/>
    <property type="match status" value="1"/>
</dbReference>
<organism evidence="5 6">
    <name type="scientific">Paenibacillus hodogayensis</name>
    <dbReference type="NCBI Taxonomy" id="279208"/>
    <lineage>
        <taxon>Bacteria</taxon>
        <taxon>Bacillati</taxon>
        <taxon>Bacillota</taxon>
        <taxon>Bacilli</taxon>
        <taxon>Bacillales</taxon>
        <taxon>Paenibacillaceae</taxon>
        <taxon>Paenibacillus</taxon>
    </lineage>
</organism>